<accession>A0A9K3DN04</accession>
<proteinExistence type="predicted"/>
<reference evidence="1" key="2">
    <citation type="submission" date="2020-06" db="EMBL/GenBank/DDBJ databases">
        <title>Helianthus annuus Genome sequencing and assembly Release 2.</title>
        <authorList>
            <person name="Gouzy J."/>
            <person name="Langlade N."/>
            <person name="Munos S."/>
        </authorList>
    </citation>
    <scope>NUCLEOTIDE SEQUENCE</scope>
    <source>
        <tissue evidence="1">Leaves</tissue>
    </source>
</reference>
<dbReference type="EMBL" id="MNCJ02000331">
    <property type="protein sequence ID" value="KAF5758310.1"/>
    <property type="molecule type" value="Genomic_DNA"/>
</dbReference>
<organism evidence="1 2">
    <name type="scientific">Helianthus annuus</name>
    <name type="common">Common sunflower</name>
    <dbReference type="NCBI Taxonomy" id="4232"/>
    <lineage>
        <taxon>Eukaryota</taxon>
        <taxon>Viridiplantae</taxon>
        <taxon>Streptophyta</taxon>
        <taxon>Embryophyta</taxon>
        <taxon>Tracheophyta</taxon>
        <taxon>Spermatophyta</taxon>
        <taxon>Magnoliopsida</taxon>
        <taxon>eudicotyledons</taxon>
        <taxon>Gunneridae</taxon>
        <taxon>Pentapetalae</taxon>
        <taxon>asterids</taxon>
        <taxon>campanulids</taxon>
        <taxon>Asterales</taxon>
        <taxon>Asteraceae</taxon>
        <taxon>Asteroideae</taxon>
        <taxon>Heliantheae alliance</taxon>
        <taxon>Heliantheae</taxon>
        <taxon>Helianthus</taxon>
    </lineage>
</organism>
<keyword evidence="2" id="KW-1185">Reference proteome</keyword>
<protein>
    <submittedName>
        <fullName evidence="1">Uncharacterized protein</fullName>
    </submittedName>
</protein>
<dbReference type="Proteomes" id="UP000215914">
    <property type="component" value="Unassembled WGS sequence"/>
</dbReference>
<evidence type="ECO:0000313" key="2">
    <source>
        <dbReference type="Proteomes" id="UP000215914"/>
    </source>
</evidence>
<comment type="caution">
    <text evidence="1">The sequence shown here is derived from an EMBL/GenBank/DDBJ whole genome shotgun (WGS) entry which is preliminary data.</text>
</comment>
<sequence>MFDTTGRRGRMRYACRDKQGGCGGNIGGGDGGGCGEERMIEEKECVWYVYREAELERKLSGVELSKSKSVGD</sequence>
<dbReference type="AlphaFoldDB" id="A0A9K3DN04"/>
<reference evidence="1" key="1">
    <citation type="journal article" date="2017" name="Nature">
        <title>The sunflower genome provides insights into oil metabolism, flowering and Asterid evolution.</title>
        <authorList>
            <person name="Badouin H."/>
            <person name="Gouzy J."/>
            <person name="Grassa C.J."/>
            <person name="Murat F."/>
            <person name="Staton S.E."/>
            <person name="Cottret L."/>
            <person name="Lelandais-Briere C."/>
            <person name="Owens G.L."/>
            <person name="Carrere S."/>
            <person name="Mayjonade B."/>
            <person name="Legrand L."/>
            <person name="Gill N."/>
            <person name="Kane N.C."/>
            <person name="Bowers J.E."/>
            <person name="Hubner S."/>
            <person name="Bellec A."/>
            <person name="Berard A."/>
            <person name="Berges H."/>
            <person name="Blanchet N."/>
            <person name="Boniface M.C."/>
            <person name="Brunel D."/>
            <person name="Catrice O."/>
            <person name="Chaidir N."/>
            <person name="Claudel C."/>
            <person name="Donnadieu C."/>
            <person name="Faraut T."/>
            <person name="Fievet G."/>
            <person name="Helmstetter N."/>
            <person name="King M."/>
            <person name="Knapp S.J."/>
            <person name="Lai Z."/>
            <person name="Le Paslier M.C."/>
            <person name="Lippi Y."/>
            <person name="Lorenzon L."/>
            <person name="Mandel J.R."/>
            <person name="Marage G."/>
            <person name="Marchand G."/>
            <person name="Marquand E."/>
            <person name="Bret-Mestries E."/>
            <person name="Morien E."/>
            <person name="Nambeesan S."/>
            <person name="Nguyen T."/>
            <person name="Pegot-Espagnet P."/>
            <person name="Pouilly N."/>
            <person name="Raftis F."/>
            <person name="Sallet E."/>
            <person name="Schiex T."/>
            <person name="Thomas J."/>
            <person name="Vandecasteele C."/>
            <person name="Vares D."/>
            <person name="Vear F."/>
            <person name="Vautrin S."/>
            <person name="Crespi M."/>
            <person name="Mangin B."/>
            <person name="Burke J.M."/>
            <person name="Salse J."/>
            <person name="Munos S."/>
            <person name="Vincourt P."/>
            <person name="Rieseberg L.H."/>
            <person name="Langlade N.B."/>
        </authorList>
    </citation>
    <scope>NUCLEOTIDE SEQUENCE</scope>
    <source>
        <tissue evidence="1">Leaves</tissue>
    </source>
</reference>
<dbReference type="Gramene" id="mRNA:HanXRQr2_Chr16g0727771">
    <property type="protein sequence ID" value="CDS:HanXRQr2_Chr16g0727771.1"/>
    <property type="gene ID" value="HanXRQr2_Chr16g0727771"/>
</dbReference>
<gene>
    <name evidence="1" type="ORF">HanXRQr2_Chr16g0727771</name>
</gene>
<name>A0A9K3DN04_HELAN</name>
<evidence type="ECO:0000313" key="1">
    <source>
        <dbReference type="EMBL" id="KAF5758310.1"/>
    </source>
</evidence>